<reference evidence="5 6" key="1">
    <citation type="submission" date="2022-04" db="EMBL/GenBank/DDBJ databases">
        <authorList>
            <person name="Grouzdev D.S."/>
            <person name="Pantiukh K.S."/>
            <person name="Krutkina M.S."/>
        </authorList>
    </citation>
    <scope>NUCLEOTIDE SEQUENCE [LARGE SCALE GENOMIC DNA]</scope>
    <source>
        <strain evidence="5 6">6x-1</strain>
    </source>
</reference>
<dbReference type="CDD" id="cd00737">
    <property type="entry name" value="lyz_endolysin_autolysin"/>
    <property type="match status" value="1"/>
</dbReference>
<evidence type="ECO:0000313" key="5">
    <source>
        <dbReference type="EMBL" id="MCK0195743.1"/>
    </source>
</evidence>
<dbReference type="Gene3D" id="1.10.530.40">
    <property type="match status" value="1"/>
</dbReference>
<dbReference type="PANTHER" id="PTHR38107:SF3">
    <property type="entry name" value="LYSOZYME RRRD-RELATED"/>
    <property type="match status" value="1"/>
</dbReference>
<keyword evidence="2 4" id="KW-0081">Bacteriolytic enzyme</keyword>
<comment type="caution">
    <text evidence="5">The sequence shown here is derived from an EMBL/GenBank/DDBJ whole genome shotgun (WGS) entry which is preliminary data.</text>
</comment>
<keyword evidence="1 4" id="KW-0929">Antimicrobial</keyword>
<dbReference type="InterPro" id="IPR051018">
    <property type="entry name" value="Bacteriophage_GH24"/>
</dbReference>
<evidence type="ECO:0000256" key="2">
    <source>
        <dbReference type="ARBA" id="ARBA00022638"/>
    </source>
</evidence>
<keyword evidence="4" id="KW-0378">Hydrolase</keyword>
<dbReference type="Pfam" id="PF00959">
    <property type="entry name" value="Phage_lysozyme"/>
    <property type="match status" value="1"/>
</dbReference>
<dbReference type="InterPro" id="IPR033907">
    <property type="entry name" value="Endolysin_autolysin"/>
</dbReference>
<comment type="similarity">
    <text evidence="4">Belongs to the glycosyl hydrolase 24 family.</text>
</comment>
<dbReference type="InterPro" id="IPR023346">
    <property type="entry name" value="Lysozyme-like_dom_sf"/>
</dbReference>
<gene>
    <name evidence="5" type="ORF">MWN34_02340</name>
</gene>
<protein>
    <recommendedName>
        <fullName evidence="4">Lysozyme</fullName>
        <ecNumber evidence="4">3.2.1.17</ecNumber>
    </recommendedName>
</protein>
<dbReference type="InterPro" id="IPR002196">
    <property type="entry name" value="Glyco_hydro_24"/>
</dbReference>
<dbReference type="Proteomes" id="UP001203284">
    <property type="component" value="Unassembled WGS sequence"/>
</dbReference>
<accession>A0ABT0D712</accession>
<evidence type="ECO:0000256" key="1">
    <source>
        <dbReference type="ARBA" id="ARBA00022529"/>
    </source>
</evidence>
<proteinExistence type="inferred from homology"/>
<dbReference type="PANTHER" id="PTHR38107">
    <property type="match status" value="1"/>
</dbReference>
<comment type="catalytic activity">
    <reaction evidence="4">
        <text>Hydrolysis of (1-&gt;4)-beta-linkages between N-acetylmuramic acid and N-acetyl-D-glucosamine residues in a peptidoglycan and between N-acetyl-D-glucosamine residues in chitodextrins.</text>
        <dbReference type="EC" id="3.2.1.17"/>
    </reaction>
</comment>
<evidence type="ECO:0000256" key="3">
    <source>
        <dbReference type="ARBA" id="ARBA00023200"/>
    </source>
</evidence>
<keyword evidence="4" id="KW-0326">Glycosidase</keyword>
<evidence type="ECO:0000256" key="4">
    <source>
        <dbReference type="RuleBase" id="RU003788"/>
    </source>
</evidence>
<keyword evidence="6" id="KW-1185">Reference proteome</keyword>
<dbReference type="InterPro" id="IPR023347">
    <property type="entry name" value="Lysozyme_dom_sf"/>
</dbReference>
<keyword evidence="3" id="KW-1035">Host cytoplasm</keyword>
<dbReference type="EC" id="3.2.1.17" evidence="4"/>
<dbReference type="SUPFAM" id="SSF53955">
    <property type="entry name" value="Lysozyme-like"/>
    <property type="match status" value="1"/>
</dbReference>
<dbReference type="EMBL" id="JALKCH010000002">
    <property type="protein sequence ID" value="MCK0195743.1"/>
    <property type="molecule type" value="Genomic_DNA"/>
</dbReference>
<name>A0ABT0D712_9HYPH</name>
<dbReference type="RefSeq" id="WP_247026193.1">
    <property type="nucleotide sequence ID" value="NZ_JALKCH010000002.1"/>
</dbReference>
<evidence type="ECO:0000313" key="6">
    <source>
        <dbReference type="Proteomes" id="UP001203284"/>
    </source>
</evidence>
<sequence length="224" mass="24491">MHTTDRGLLALVRHEGIVPGTYLDVKQVWTFGIGHTAEAGPPDPARMPRGMPADFDAGIREAFKVFRTDLVAYEAAVRRAVTVPLKPHEFDALVSFHYNTGGIARAALTRHLNTGNRVAAAEAFMGWLKPVAIRPRREAERDLFRHGRYPTGTIPVWAVDRNGRVDFSRPIRRLTEDEALALLRPDATPVPAAAAPTPTPTLPVAPTLLSRLTAFLATLIGGRP</sequence>
<organism evidence="5 6">
    <name type="scientific">Ancylobacter crimeensis</name>
    <dbReference type="NCBI Taxonomy" id="2579147"/>
    <lineage>
        <taxon>Bacteria</taxon>
        <taxon>Pseudomonadati</taxon>
        <taxon>Pseudomonadota</taxon>
        <taxon>Alphaproteobacteria</taxon>
        <taxon>Hyphomicrobiales</taxon>
        <taxon>Xanthobacteraceae</taxon>
        <taxon>Ancylobacter</taxon>
    </lineage>
</organism>